<accession>A0A3D9BCV4</accession>
<reference evidence="1 2" key="1">
    <citation type="journal article" date="2004" name="Emerg. Infect. Dis.">
        <title>Amoebae-resisting bacteria isolated from human nasal swabs by amoebal coculture.</title>
        <authorList>
            <person name="Greub G."/>
            <person name="La Scola B."/>
            <person name="Raoult D."/>
        </authorList>
    </citation>
    <scope>NUCLEOTIDE SEQUENCE [LARGE SCALE GENOMIC DNA]</scope>
    <source>
        <strain evidence="1 2">CCUG 51329</strain>
    </source>
</reference>
<proteinExistence type="predicted"/>
<protein>
    <submittedName>
        <fullName evidence="1">Uncharacterized protein</fullName>
    </submittedName>
</protein>
<dbReference type="EMBL" id="QNVU01000009">
    <property type="protein sequence ID" value="REC51363.1"/>
    <property type="molecule type" value="Genomic_DNA"/>
</dbReference>
<dbReference type="Proteomes" id="UP000256924">
    <property type="component" value="Unassembled WGS sequence"/>
</dbReference>
<dbReference type="AlphaFoldDB" id="A0A3D9BCV4"/>
<evidence type="ECO:0000313" key="1">
    <source>
        <dbReference type="EMBL" id="REC51363.1"/>
    </source>
</evidence>
<comment type="caution">
    <text evidence="1">The sequence shown here is derived from an EMBL/GenBank/DDBJ whole genome shotgun (WGS) entry which is preliminary data.</text>
</comment>
<organism evidence="1 2">
    <name type="scientific">Candidatus Chryseobacterium massiliense</name>
    <dbReference type="NCBI Taxonomy" id="204089"/>
    <lineage>
        <taxon>Bacteria</taxon>
        <taxon>Pseudomonadati</taxon>
        <taxon>Bacteroidota</taxon>
        <taxon>Flavobacteriia</taxon>
        <taxon>Flavobacteriales</taxon>
        <taxon>Weeksellaceae</taxon>
        <taxon>Chryseobacterium group</taxon>
        <taxon>Chryseobacterium</taxon>
    </lineage>
</organism>
<gene>
    <name evidence="1" type="ORF">DRF68_06255</name>
</gene>
<evidence type="ECO:0000313" key="2">
    <source>
        <dbReference type="Proteomes" id="UP000256924"/>
    </source>
</evidence>
<keyword evidence="2" id="KW-1185">Reference proteome</keyword>
<dbReference type="RefSeq" id="WP_116097608.1">
    <property type="nucleotide sequence ID" value="NZ_QNVU01000009.1"/>
</dbReference>
<sequence>MGNLYNVEQLKPKVITGGAILQVKKEKEEEFLEKYSNEFTYIGEWGIFNNTFAVISSDGIVERCAIYHEDKIIDFKTPGIYIQIQGQSKSGLGGHIYLDFMTNLSFYLEDALFCVYYIDNVDQYEIKEGVLNYQDKGKFDYFEDYLLSNYASSPEIIADYYAEEVYEFQLRYEERTRMEDDPKEGYDPEDYEELLEKLNHYKDFLPRDKAEECVSWLKQQIASYQ</sequence>
<name>A0A3D9BCV4_9FLAO</name>